<evidence type="ECO:0000256" key="2">
    <source>
        <dbReference type="ARBA" id="ARBA00022475"/>
    </source>
</evidence>
<name>A0A085BFK3_9FLAO</name>
<proteinExistence type="predicted"/>
<evidence type="ECO:0000256" key="1">
    <source>
        <dbReference type="ARBA" id="ARBA00004651"/>
    </source>
</evidence>
<evidence type="ECO:0000256" key="4">
    <source>
        <dbReference type="ARBA" id="ARBA00022989"/>
    </source>
</evidence>
<comment type="subcellular location">
    <subcellularLocation>
        <location evidence="1">Cell membrane</location>
        <topology evidence="1">Multi-pass membrane protein</topology>
    </subcellularLocation>
</comment>
<comment type="caution">
    <text evidence="7">The sequence shown here is derived from an EMBL/GenBank/DDBJ whole genome shotgun (WGS) entry which is preliminary data.</text>
</comment>
<feature type="transmembrane region" description="Helical" evidence="6">
    <location>
        <begin position="217"/>
        <end position="237"/>
    </location>
</feature>
<feature type="transmembrane region" description="Helical" evidence="6">
    <location>
        <begin position="430"/>
        <end position="449"/>
    </location>
</feature>
<evidence type="ECO:0000256" key="6">
    <source>
        <dbReference type="SAM" id="Phobius"/>
    </source>
</evidence>
<dbReference type="eggNOG" id="COG2244">
    <property type="taxonomic scope" value="Bacteria"/>
</dbReference>
<keyword evidence="3 6" id="KW-0812">Transmembrane</keyword>
<dbReference type="STRING" id="421072.SAMN04488097_0640"/>
<dbReference type="InterPro" id="IPR002797">
    <property type="entry name" value="Polysacc_synth"/>
</dbReference>
<keyword evidence="5 6" id="KW-0472">Membrane</keyword>
<feature type="transmembrane region" description="Helical" evidence="6">
    <location>
        <begin position="395"/>
        <end position="418"/>
    </location>
</feature>
<keyword evidence="2" id="KW-1003">Cell membrane</keyword>
<feature type="transmembrane region" description="Helical" evidence="6">
    <location>
        <begin position="341"/>
        <end position="363"/>
    </location>
</feature>
<feature type="transmembrane region" description="Helical" evidence="6">
    <location>
        <begin position="119"/>
        <end position="138"/>
    </location>
</feature>
<feature type="transmembrane region" description="Helical" evidence="6">
    <location>
        <begin position="302"/>
        <end position="321"/>
    </location>
</feature>
<feature type="transmembrane region" description="Helical" evidence="6">
    <location>
        <begin position="257"/>
        <end position="281"/>
    </location>
</feature>
<dbReference type="OrthoDB" id="653189at2"/>
<feature type="transmembrane region" description="Helical" evidence="6">
    <location>
        <begin position="12"/>
        <end position="31"/>
    </location>
</feature>
<sequence length="497" mass="56590">MKKNIIANFVGRFWGILSNFLFIPLYIKYLGFESYSVISFTLMIAGIMAVLDGGLTATLSREFARRDNDITEKRNIFKNLETLYFIVIFICILSIFVSSDYVADKWLKINTITPDRISFFLKIISFEIGFQLLLRFYMGGLLGLEKQVEANIVQVGWGIFRNGLVVLAIIYFPTLEMFFAWQAIATIVFTIITKIFLDKIVLGIYTLNFNFKIEKQILSKVWQFASGMLLIALVSAFNTQMDKLAISKLLSIENLGYYTLAVSLCQGLIILVNPIATALLPRFTAFFSTDKHQEARLLFTRMSVLVSILVFSIMMVMSFFAKDLIWVWTGNELLAEKTRHLVPIVAMAYAMFAIQFLPYNIAIANGYTKLNNVLGIISLFATIPGYFFVTKYYGAIGAASVFCGVQIVTTIIYLFFINKKFIKSDIIKDIYWRQFVLPFLIAGIVAYLFSKIPILVDNSRIFSLVWIGIATFATLMISLFVLVPIKDIKQLINLKKK</sequence>
<dbReference type="RefSeq" id="WP_034977051.1">
    <property type="nucleotide sequence ID" value="NZ_FOFI01000001.1"/>
</dbReference>
<gene>
    <name evidence="7" type="ORF">IO89_13690</name>
</gene>
<dbReference type="PANTHER" id="PTHR30250">
    <property type="entry name" value="PST FAMILY PREDICTED COLANIC ACID TRANSPORTER"/>
    <property type="match status" value="1"/>
</dbReference>
<evidence type="ECO:0000256" key="5">
    <source>
        <dbReference type="ARBA" id="ARBA00023136"/>
    </source>
</evidence>
<evidence type="ECO:0000256" key="3">
    <source>
        <dbReference type="ARBA" id="ARBA00022692"/>
    </source>
</evidence>
<keyword evidence="4 6" id="KW-1133">Transmembrane helix</keyword>
<keyword evidence="8" id="KW-1185">Reference proteome</keyword>
<dbReference type="PANTHER" id="PTHR30250:SF26">
    <property type="entry name" value="PSMA PROTEIN"/>
    <property type="match status" value="1"/>
</dbReference>
<organism evidence="7 8">
    <name type="scientific">Epilithonimonas lactis</name>
    <dbReference type="NCBI Taxonomy" id="421072"/>
    <lineage>
        <taxon>Bacteria</taxon>
        <taxon>Pseudomonadati</taxon>
        <taxon>Bacteroidota</taxon>
        <taxon>Flavobacteriia</taxon>
        <taxon>Flavobacteriales</taxon>
        <taxon>Weeksellaceae</taxon>
        <taxon>Chryseobacterium group</taxon>
        <taxon>Epilithonimonas</taxon>
    </lineage>
</organism>
<dbReference type="Pfam" id="PF01943">
    <property type="entry name" value="Polysacc_synt"/>
    <property type="match status" value="1"/>
</dbReference>
<evidence type="ECO:0000313" key="8">
    <source>
        <dbReference type="Proteomes" id="UP000028623"/>
    </source>
</evidence>
<dbReference type="Proteomes" id="UP000028623">
    <property type="component" value="Unassembled WGS sequence"/>
</dbReference>
<dbReference type="AlphaFoldDB" id="A0A085BFK3"/>
<feature type="transmembrane region" description="Helical" evidence="6">
    <location>
        <begin position="80"/>
        <end position="99"/>
    </location>
</feature>
<feature type="transmembrane region" description="Helical" evidence="6">
    <location>
        <begin position="37"/>
        <end position="59"/>
    </location>
</feature>
<protein>
    <recommendedName>
        <fullName evidence="9">Membrane protein involved in the export of O-antigen and teichoic acid</fullName>
    </recommendedName>
</protein>
<feature type="transmembrane region" description="Helical" evidence="6">
    <location>
        <begin position="461"/>
        <end position="485"/>
    </location>
</feature>
<dbReference type="EMBL" id="JPLY01000004">
    <property type="protein sequence ID" value="KFC21248.1"/>
    <property type="molecule type" value="Genomic_DNA"/>
</dbReference>
<feature type="transmembrane region" description="Helical" evidence="6">
    <location>
        <begin position="150"/>
        <end position="172"/>
    </location>
</feature>
<evidence type="ECO:0000313" key="7">
    <source>
        <dbReference type="EMBL" id="KFC21248.1"/>
    </source>
</evidence>
<feature type="transmembrane region" description="Helical" evidence="6">
    <location>
        <begin position="370"/>
        <end position="389"/>
    </location>
</feature>
<reference evidence="7 8" key="1">
    <citation type="submission" date="2014-07" db="EMBL/GenBank/DDBJ databases">
        <title>Epilithonimonas lactis LMG 22401 Genome.</title>
        <authorList>
            <person name="Pipes S.E."/>
            <person name="Stropko S.J."/>
        </authorList>
    </citation>
    <scope>NUCLEOTIDE SEQUENCE [LARGE SCALE GENOMIC DNA]</scope>
    <source>
        <strain evidence="7 8">LMG 24401</strain>
    </source>
</reference>
<dbReference type="GO" id="GO:0005886">
    <property type="term" value="C:plasma membrane"/>
    <property type="evidence" value="ECO:0007669"/>
    <property type="project" value="UniProtKB-SubCell"/>
</dbReference>
<feature type="transmembrane region" description="Helical" evidence="6">
    <location>
        <begin position="178"/>
        <end position="197"/>
    </location>
</feature>
<evidence type="ECO:0008006" key="9">
    <source>
        <dbReference type="Google" id="ProtNLM"/>
    </source>
</evidence>
<dbReference type="InterPro" id="IPR050833">
    <property type="entry name" value="Poly_Biosynth_Transport"/>
</dbReference>
<accession>A0A085BFK3</accession>